<dbReference type="InterPro" id="IPR050863">
    <property type="entry name" value="CenT-Element_Derived"/>
</dbReference>
<dbReference type="Pfam" id="PF03184">
    <property type="entry name" value="DDE_1"/>
    <property type="match status" value="1"/>
</dbReference>
<dbReference type="EMBL" id="CAKKLH010000067">
    <property type="protein sequence ID" value="CAH0101770.1"/>
    <property type="molecule type" value="Genomic_DNA"/>
</dbReference>
<dbReference type="Proteomes" id="UP000789390">
    <property type="component" value="Unassembled WGS sequence"/>
</dbReference>
<feature type="domain" description="DDE-1" evidence="2">
    <location>
        <begin position="193"/>
        <end position="321"/>
    </location>
</feature>
<evidence type="ECO:0000313" key="3">
    <source>
        <dbReference type="EMBL" id="CAH0101770.1"/>
    </source>
</evidence>
<dbReference type="AlphaFoldDB" id="A0A8J2RS77"/>
<dbReference type="PANTHER" id="PTHR19303:SF74">
    <property type="entry name" value="POGO TRANSPOSABLE ELEMENT WITH KRAB DOMAIN"/>
    <property type="match status" value="1"/>
</dbReference>
<dbReference type="OrthoDB" id="4327074at2759"/>
<feature type="region of interest" description="Disordered" evidence="1">
    <location>
        <begin position="448"/>
        <end position="471"/>
    </location>
</feature>
<evidence type="ECO:0000259" key="2">
    <source>
        <dbReference type="Pfam" id="PF03184"/>
    </source>
</evidence>
<dbReference type="GO" id="GO:0003677">
    <property type="term" value="F:DNA binding"/>
    <property type="evidence" value="ECO:0007669"/>
    <property type="project" value="TreeGrafter"/>
</dbReference>
<dbReference type="PANTHER" id="PTHR19303">
    <property type="entry name" value="TRANSPOSON"/>
    <property type="match status" value="1"/>
</dbReference>
<proteinExistence type="predicted"/>
<evidence type="ECO:0000256" key="1">
    <source>
        <dbReference type="SAM" id="MobiDB-lite"/>
    </source>
</evidence>
<dbReference type="Gene3D" id="3.30.420.10">
    <property type="entry name" value="Ribonuclease H-like superfamily/Ribonuclease H"/>
    <property type="match status" value="1"/>
</dbReference>
<accession>A0A8J2RS77</accession>
<protein>
    <recommendedName>
        <fullName evidence="2">DDE-1 domain-containing protein</fullName>
    </recommendedName>
</protein>
<dbReference type="InterPro" id="IPR036397">
    <property type="entry name" value="RNaseH_sf"/>
</dbReference>
<name>A0A8J2RS77_9CRUS</name>
<reference evidence="3" key="1">
    <citation type="submission" date="2021-11" db="EMBL/GenBank/DDBJ databases">
        <authorList>
            <person name="Schell T."/>
        </authorList>
    </citation>
    <scope>NUCLEOTIDE SEQUENCE</scope>
    <source>
        <strain evidence="3">M5</strain>
    </source>
</reference>
<organism evidence="3 4">
    <name type="scientific">Daphnia galeata</name>
    <dbReference type="NCBI Taxonomy" id="27404"/>
    <lineage>
        <taxon>Eukaryota</taxon>
        <taxon>Metazoa</taxon>
        <taxon>Ecdysozoa</taxon>
        <taxon>Arthropoda</taxon>
        <taxon>Crustacea</taxon>
        <taxon>Branchiopoda</taxon>
        <taxon>Diplostraca</taxon>
        <taxon>Cladocera</taxon>
        <taxon>Anomopoda</taxon>
        <taxon>Daphniidae</taxon>
        <taxon>Daphnia</taxon>
    </lineage>
</organism>
<evidence type="ECO:0000313" key="4">
    <source>
        <dbReference type="Proteomes" id="UP000789390"/>
    </source>
</evidence>
<dbReference type="InterPro" id="IPR004875">
    <property type="entry name" value="DDE_SF_endonuclease_dom"/>
</dbReference>
<feature type="region of interest" description="Disordered" evidence="1">
    <location>
        <begin position="1"/>
        <end position="22"/>
    </location>
</feature>
<keyword evidence="4" id="KW-1185">Reference proteome</keyword>
<comment type="caution">
    <text evidence="3">The sequence shown here is derived from an EMBL/GenBank/DDBJ whole genome shotgun (WGS) entry which is preliminary data.</text>
</comment>
<gene>
    <name evidence="3" type="ORF">DGAL_LOCUS4112</name>
</gene>
<sequence>MQTFTLNGASQKGKPPKVGSNPSKVKCFESVDWDMKSSYNRRVFTPQQESELAAYLITAQKLNHGLTPADTRKLAFLYGKANQIAIPNSWQLREEAGPDWFATLVKRNPILSIRKPERTSQARAAVVNHLVIDKFYDDLFYLYDKYMFPPEKIYNCDETNNPTVVDPQNIVAEKGAKAVSSSTGAEQGINVTMLAFVNAAGEAFPRVFIYPRKKVNLAKMVDLPQGILPLSHPSGWMNDDLFLISLKHFKEQITCSPEDPILLTLDNHTSHISYPVVDYCKANGIILFTLPPHTSHVLQPLDKGLFGPMKEDLKKEHREWMRLHPGQRIGINDVPRLTRGPYNRGFNQQNIKSSFSSSVTDLPAVEHPCFPQHQSSCQQLATPSSSNGVPATHLTPEEVVPHPRVVQTGPRMSKNRNRGASRVLTNSPEMAKLKDSYNLKVLKETNRLSKESIARPKKNQKKDSGGKAEAKLGYSETKSQLAAKKTRNTVKKTNVTRSNTNEKNIPPVDDDYIPHNRLPTNSTNKKAMKLRSVNRQVF</sequence>
<feature type="compositionally biased region" description="Polar residues" evidence="1">
    <location>
        <begin position="1"/>
        <end position="10"/>
    </location>
</feature>
<dbReference type="GO" id="GO:0005634">
    <property type="term" value="C:nucleus"/>
    <property type="evidence" value="ECO:0007669"/>
    <property type="project" value="TreeGrafter"/>
</dbReference>
<feature type="compositionally biased region" description="Basic and acidic residues" evidence="1">
    <location>
        <begin position="461"/>
        <end position="470"/>
    </location>
</feature>
<feature type="region of interest" description="Disordered" evidence="1">
    <location>
        <begin position="493"/>
        <end position="522"/>
    </location>
</feature>